<feature type="compositionally biased region" description="Basic and acidic residues" evidence="1">
    <location>
        <begin position="376"/>
        <end position="387"/>
    </location>
</feature>
<feature type="region of interest" description="Disordered" evidence="1">
    <location>
        <begin position="443"/>
        <end position="469"/>
    </location>
</feature>
<dbReference type="Proteomes" id="UP000186817">
    <property type="component" value="Unassembled WGS sequence"/>
</dbReference>
<gene>
    <name evidence="2" type="ORF">AK812_SmicGene43</name>
</gene>
<feature type="region of interest" description="Disordered" evidence="1">
    <location>
        <begin position="594"/>
        <end position="660"/>
    </location>
</feature>
<accession>A0A1Q9F7I0</accession>
<sequence length="769" mass="83895">MAVAQDWLRYGYADCSSSTAQKLTPRGPNSTRRARGRKFAVHASKLFAAVYQDAMAPSILLFPALCFAVAADEPLLLRLGQSMDRFYAEHRHHAFRQRLEKHPRFASPAGSDAVARWQAWLRRCSDEACSCNAVPVEGANGVLREPCDCAPLPSSVGQIGRTLRLGRVLWCIAAAGDVSVAADFYANEGGSASLLAHGLSQHAASEPRRLWTFEVQADWAASTARSLQAAGADVSLVKPAWSGSAAQEALLKEARGGEPRAAVRAIVVAEAPAFHHDASEEAASEALLQAPCMEKPGIQFAFIDPLEAFVPEFSILFTSCPDLKWIAEVTCPIFLMNDDELQQKIDRLVKLVSENVPESGANETEPADPGQGNLRASREASPKRDEASWLVGMDDIRRIEATSSKATPSSSSKVPSSAVQAVPTSSRRFWGPSLTAAVKANQRRLVASKPAPRQEASHEGEEGRDEFAVSPEARKALASIGRSLETGDLHSWELHNAARGLTRKLLTATVDDAIILEESETWQGIRMGAAVPDLDVRVSLPISRALHAIPEGRAVVGQLVTALVLLRLHGLEPASIGRAKRKATDRLLRQSLSEYMTKKKEKKDKKQKKEKVEKKEKKEKKKAKRADKELDKERTKKAKIASKGAAKAAKVGAGEARPVGSQVGRQDLASLKSEVVRELRQRPMTLQTLNSLFGCRLKEATKSMGQQIKFKKWLLEIDDVKWGGKKGNPLLTWKPTSQTPADKRSRSRSPRRAPDPPPGNFGAALNPQW</sequence>
<reference evidence="2 3" key="1">
    <citation type="submission" date="2016-02" db="EMBL/GenBank/DDBJ databases">
        <title>Genome analysis of coral dinoflagellate symbionts highlights evolutionary adaptations to a symbiotic lifestyle.</title>
        <authorList>
            <person name="Aranda M."/>
            <person name="Li Y."/>
            <person name="Liew Y.J."/>
            <person name="Baumgarten S."/>
            <person name="Simakov O."/>
            <person name="Wilson M."/>
            <person name="Piel J."/>
            <person name="Ashoor H."/>
            <person name="Bougouffa S."/>
            <person name="Bajic V.B."/>
            <person name="Ryu T."/>
            <person name="Ravasi T."/>
            <person name="Bayer T."/>
            <person name="Micklem G."/>
            <person name="Kim H."/>
            <person name="Bhak J."/>
            <person name="Lajeunesse T.C."/>
            <person name="Voolstra C.R."/>
        </authorList>
    </citation>
    <scope>NUCLEOTIDE SEQUENCE [LARGE SCALE GENOMIC DNA]</scope>
    <source>
        <strain evidence="2 3">CCMP2467</strain>
    </source>
</reference>
<comment type="caution">
    <text evidence="2">The sequence shown here is derived from an EMBL/GenBank/DDBJ whole genome shotgun (WGS) entry which is preliminary data.</text>
</comment>
<keyword evidence="3" id="KW-1185">Reference proteome</keyword>
<proteinExistence type="predicted"/>
<dbReference type="AlphaFoldDB" id="A0A1Q9F7I0"/>
<name>A0A1Q9F7I0_SYMMI</name>
<dbReference type="EMBL" id="LSRX01000001">
    <property type="protein sequence ID" value="OLQ15644.1"/>
    <property type="molecule type" value="Genomic_DNA"/>
</dbReference>
<protein>
    <submittedName>
        <fullName evidence="2">Uncharacterized protein</fullName>
    </submittedName>
</protein>
<evidence type="ECO:0000313" key="2">
    <source>
        <dbReference type="EMBL" id="OLQ15644.1"/>
    </source>
</evidence>
<feature type="region of interest" description="Disordered" evidence="1">
    <location>
        <begin position="356"/>
        <end position="387"/>
    </location>
</feature>
<evidence type="ECO:0000256" key="1">
    <source>
        <dbReference type="SAM" id="MobiDB-lite"/>
    </source>
</evidence>
<feature type="compositionally biased region" description="Low complexity" evidence="1">
    <location>
        <begin position="641"/>
        <end position="656"/>
    </location>
</feature>
<organism evidence="2 3">
    <name type="scientific">Symbiodinium microadriaticum</name>
    <name type="common">Dinoflagellate</name>
    <name type="synonym">Zooxanthella microadriatica</name>
    <dbReference type="NCBI Taxonomy" id="2951"/>
    <lineage>
        <taxon>Eukaryota</taxon>
        <taxon>Sar</taxon>
        <taxon>Alveolata</taxon>
        <taxon>Dinophyceae</taxon>
        <taxon>Suessiales</taxon>
        <taxon>Symbiodiniaceae</taxon>
        <taxon>Symbiodinium</taxon>
    </lineage>
</organism>
<feature type="region of interest" description="Disordered" evidence="1">
    <location>
        <begin position="402"/>
        <end position="424"/>
    </location>
</feature>
<feature type="compositionally biased region" description="Low complexity" evidence="1">
    <location>
        <begin position="402"/>
        <end position="419"/>
    </location>
</feature>
<dbReference type="OrthoDB" id="448256at2759"/>
<evidence type="ECO:0000313" key="3">
    <source>
        <dbReference type="Proteomes" id="UP000186817"/>
    </source>
</evidence>
<feature type="region of interest" description="Disordered" evidence="1">
    <location>
        <begin position="726"/>
        <end position="769"/>
    </location>
</feature>
<feature type="compositionally biased region" description="Basic and acidic residues" evidence="1">
    <location>
        <begin position="455"/>
        <end position="469"/>
    </location>
</feature>
<feature type="compositionally biased region" description="Basic residues" evidence="1">
    <location>
        <begin position="599"/>
        <end position="609"/>
    </location>
</feature>